<keyword evidence="2 6" id="KW-0349">Heme</keyword>
<dbReference type="Proteomes" id="UP000271227">
    <property type="component" value="Unassembled WGS sequence"/>
</dbReference>
<comment type="caution">
    <text evidence="9">The sequence shown here is derived from an EMBL/GenBank/DDBJ whole genome shotgun (WGS) entry which is preliminary data.</text>
</comment>
<dbReference type="GO" id="GO:0046872">
    <property type="term" value="F:metal ion binding"/>
    <property type="evidence" value="ECO:0007669"/>
    <property type="project" value="UniProtKB-KW"/>
</dbReference>
<evidence type="ECO:0000256" key="7">
    <source>
        <dbReference type="SAM" id="MobiDB-lite"/>
    </source>
</evidence>
<accession>A0A3M0CDP8</accession>
<name>A0A3M0CDP8_9PROT</name>
<dbReference type="SUPFAM" id="SSF46626">
    <property type="entry name" value="Cytochrome c"/>
    <property type="match status" value="1"/>
</dbReference>
<evidence type="ECO:0000256" key="4">
    <source>
        <dbReference type="ARBA" id="ARBA00022982"/>
    </source>
</evidence>
<sequence length="244" mass="25563">MGPGVAAALLTVWGVTAGSLFFAGAMPPSMADTKGARPSAVLPAASLSRAAPAATPGDTDPDRPPGMPSAPDADTGSDTDTGPVDPASPAPDIPETDTPETDTPEAETPDTGTSGIADAAATVWEGDAERGEQLARPCFVCHTAWPGAGNAIGPNLYGVVGRPVASLRYFHYSERLMRRGGLWTPARLDAFIAERKAFDQGSHMAFLPFQRNARDRRDLIAWLTTLRRPSGGPRPVLRDNPPPE</sequence>
<feature type="compositionally biased region" description="Acidic residues" evidence="7">
    <location>
        <begin position="94"/>
        <end position="108"/>
    </location>
</feature>
<dbReference type="GO" id="GO:0009055">
    <property type="term" value="F:electron transfer activity"/>
    <property type="evidence" value="ECO:0007669"/>
    <property type="project" value="InterPro"/>
</dbReference>
<evidence type="ECO:0000256" key="6">
    <source>
        <dbReference type="PROSITE-ProRule" id="PRU00433"/>
    </source>
</evidence>
<evidence type="ECO:0000256" key="1">
    <source>
        <dbReference type="ARBA" id="ARBA00022448"/>
    </source>
</evidence>
<feature type="region of interest" description="Disordered" evidence="7">
    <location>
        <begin position="30"/>
        <end position="116"/>
    </location>
</feature>
<dbReference type="EMBL" id="REFR01000011">
    <property type="protein sequence ID" value="RMB07954.1"/>
    <property type="molecule type" value="Genomic_DNA"/>
</dbReference>
<dbReference type="InterPro" id="IPR036909">
    <property type="entry name" value="Cyt_c-like_dom_sf"/>
</dbReference>
<dbReference type="Gene3D" id="1.10.760.10">
    <property type="entry name" value="Cytochrome c-like domain"/>
    <property type="match status" value="1"/>
</dbReference>
<dbReference type="InParanoid" id="A0A3M0CDP8"/>
<protein>
    <submittedName>
        <fullName evidence="9">Cytochrome c2</fullName>
    </submittedName>
</protein>
<reference evidence="9 10" key="1">
    <citation type="submission" date="2018-10" db="EMBL/GenBank/DDBJ databases">
        <title>Genomic Encyclopedia of Archaeal and Bacterial Type Strains, Phase II (KMG-II): from individual species to whole genera.</title>
        <authorList>
            <person name="Goeker M."/>
        </authorList>
    </citation>
    <scope>NUCLEOTIDE SEQUENCE [LARGE SCALE GENOMIC DNA]</scope>
    <source>
        <strain evidence="9 10">DSM 25217</strain>
    </source>
</reference>
<dbReference type="GO" id="GO:0020037">
    <property type="term" value="F:heme binding"/>
    <property type="evidence" value="ECO:0007669"/>
    <property type="project" value="InterPro"/>
</dbReference>
<dbReference type="PROSITE" id="PS51007">
    <property type="entry name" value="CYTC"/>
    <property type="match status" value="1"/>
</dbReference>
<organism evidence="9 10">
    <name type="scientific">Eilatimonas milleporae</name>
    <dbReference type="NCBI Taxonomy" id="911205"/>
    <lineage>
        <taxon>Bacteria</taxon>
        <taxon>Pseudomonadati</taxon>
        <taxon>Pseudomonadota</taxon>
        <taxon>Alphaproteobacteria</taxon>
        <taxon>Kordiimonadales</taxon>
        <taxon>Kordiimonadaceae</taxon>
        <taxon>Eilatimonas</taxon>
    </lineage>
</organism>
<dbReference type="PANTHER" id="PTHR11961">
    <property type="entry name" value="CYTOCHROME C"/>
    <property type="match status" value="1"/>
</dbReference>
<keyword evidence="1" id="KW-0813">Transport</keyword>
<feature type="compositionally biased region" description="Low complexity" evidence="7">
    <location>
        <begin position="36"/>
        <end position="58"/>
    </location>
</feature>
<evidence type="ECO:0000259" key="8">
    <source>
        <dbReference type="PROSITE" id="PS51007"/>
    </source>
</evidence>
<proteinExistence type="predicted"/>
<keyword evidence="10" id="KW-1185">Reference proteome</keyword>
<keyword evidence="5 6" id="KW-0408">Iron</keyword>
<gene>
    <name evidence="9" type="ORF">BXY39_2048</name>
</gene>
<dbReference type="InterPro" id="IPR009056">
    <property type="entry name" value="Cyt_c-like_dom"/>
</dbReference>
<evidence type="ECO:0000256" key="5">
    <source>
        <dbReference type="ARBA" id="ARBA00023004"/>
    </source>
</evidence>
<dbReference type="AlphaFoldDB" id="A0A3M0CDP8"/>
<keyword evidence="4" id="KW-0249">Electron transport</keyword>
<evidence type="ECO:0000313" key="10">
    <source>
        <dbReference type="Proteomes" id="UP000271227"/>
    </source>
</evidence>
<evidence type="ECO:0000256" key="2">
    <source>
        <dbReference type="ARBA" id="ARBA00022617"/>
    </source>
</evidence>
<evidence type="ECO:0000256" key="3">
    <source>
        <dbReference type="ARBA" id="ARBA00022723"/>
    </source>
</evidence>
<keyword evidence="3 6" id="KW-0479">Metal-binding</keyword>
<dbReference type="InterPro" id="IPR002327">
    <property type="entry name" value="Cyt_c_1A/1B"/>
</dbReference>
<feature type="domain" description="Cytochrome c" evidence="8">
    <location>
        <begin position="126"/>
        <end position="227"/>
    </location>
</feature>
<evidence type="ECO:0000313" key="9">
    <source>
        <dbReference type="EMBL" id="RMB07954.1"/>
    </source>
</evidence>